<organism evidence="4 5">
    <name type="scientific">Phytophthora cactorum</name>
    <dbReference type="NCBI Taxonomy" id="29920"/>
    <lineage>
        <taxon>Eukaryota</taxon>
        <taxon>Sar</taxon>
        <taxon>Stramenopiles</taxon>
        <taxon>Oomycota</taxon>
        <taxon>Peronosporomycetes</taxon>
        <taxon>Peronosporales</taxon>
        <taxon>Peronosporaceae</taxon>
        <taxon>Phytophthora</taxon>
    </lineage>
</organism>
<dbReference type="GO" id="GO:0003676">
    <property type="term" value="F:nucleic acid binding"/>
    <property type="evidence" value="ECO:0007669"/>
    <property type="project" value="InterPro"/>
</dbReference>
<evidence type="ECO:0000259" key="3">
    <source>
        <dbReference type="PROSITE" id="PS50158"/>
    </source>
</evidence>
<dbReference type="VEuPathDB" id="FungiDB:PC110_g8753"/>
<feature type="region of interest" description="Disordered" evidence="2">
    <location>
        <begin position="207"/>
        <end position="241"/>
    </location>
</feature>
<keyword evidence="1" id="KW-0862">Zinc</keyword>
<dbReference type="Proteomes" id="UP000735874">
    <property type="component" value="Unassembled WGS sequence"/>
</dbReference>
<protein>
    <recommendedName>
        <fullName evidence="3">CCHC-type domain-containing protein</fullName>
    </recommendedName>
</protein>
<reference evidence="4" key="1">
    <citation type="submission" date="2018-10" db="EMBL/GenBank/DDBJ databases">
        <title>Effector identification in a new, highly contiguous assembly of the strawberry crown rot pathogen Phytophthora cactorum.</title>
        <authorList>
            <person name="Armitage A.D."/>
            <person name="Nellist C.F."/>
            <person name="Bates H."/>
            <person name="Vickerstaff R.J."/>
            <person name="Harrison R.J."/>
        </authorList>
    </citation>
    <scope>NUCLEOTIDE SEQUENCE</scope>
    <source>
        <strain evidence="4">15-7</strain>
    </source>
</reference>
<proteinExistence type="predicted"/>
<name>A0A8T0YXC3_9STRA</name>
<evidence type="ECO:0000313" key="4">
    <source>
        <dbReference type="EMBL" id="KAG2854353.1"/>
    </source>
</evidence>
<keyword evidence="1" id="KW-0479">Metal-binding</keyword>
<comment type="caution">
    <text evidence="4">The sequence shown here is derived from an EMBL/GenBank/DDBJ whole genome shotgun (WGS) entry which is preliminary data.</text>
</comment>
<dbReference type="InterPro" id="IPR036875">
    <property type="entry name" value="Znf_CCHC_sf"/>
</dbReference>
<dbReference type="SUPFAM" id="SSF57756">
    <property type="entry name" value="Retrovirus zinc finger-like domains"/>
    <property type="match status" value="1"/>
</dbReference>
<dbReference type="SMART" id="SM00343">
    <property type="entry name" value="ZnF_C2HC"/>
    <property type="match status" value="1"/>
</dbReference>
<evidence type="ECO:0000313" key="5">
    <source>
        <dbReference type="Proteomes" id="UP000735874"/>
    </source>
</evidence>
<dbReference type="InterPro" id="IPR001878">
    <property type="entry name" value="Znf_CCHC"/>
</dbReference>
<dbReference type="AlphaFoldDB" id="A0A8T0YXC3"/>
<evidence type="ECO:0000256" key="1">
    <source>
        <dbReference type="PROSITE-ProRule" id="PRU00047"/>
    </source>
</evidence>
<feature type="region of interest" description="Disordered" evidence="2">
    <location>
        <begin position="277"/>
        <end position="320"/>
    </location>
</feature>
<dbReference type="Gene3D" id="4.10.60.10">
    <property type="entry name" value="Zinc finger, CCHC-type"/>
    <property type="match status" value="1"/>
</dbReference>
<accession>A0A8T0YXC3</accession>
<dbReference type="Pfam" id="PF00098">
    <property type="entry name" value="zf-CCHC"/>
    <property type="match status" value="1"/>
</dbReference>
<evidence type="ECO:0000256" key="2">
    <source>
        <dbReference type="SAM" id="MobiDB-lite"/>
    </source>
</evidence>
<dbReference type="EMBL" id="RCMG01000432">
    <property type="protein sequence ID" value="KAG2854353.1"/>
    <property type="molecule type" value="Genomic_DNA"/>
</dbReference>
<dbReference type="PROSITE" id="PS50158">
    <property type="entry name" value="ZF_CCHC"/>
    <property type="match status" value="1"/>
</dbReference>
<dbReference type="GO" id="GO:0008270">
    <property type="term" value="F:zinc ion binding"/>
    <property type="evidence" value="ECO:0007669"/>
    <property type="project" value="UniProtKB-KW"/>
</dbReference>
<feature type="compositionally biased region" description="Polar residues" evidence="2">
    <location>
        <begin position="284"/>
        <end position="297"/>
    </location>
</feature>
<feature type="domain" description="CCHC-type" evidence="3">
    <location>
        <begin position="251"/>
        <end position="265"/>
    </location>
</feature>
<gene>
    <name evidence="4" type="ORF">PC113_g13390</name>
</gene>
<feature type="compositionally biased region" description="Basic and acidic residues" evidence="2">
    <location>
        <begin position="307"/>
        <end position="320"/>
    </location>
</feature>
<keyword evidence="1" id="KW-0863">Zinc-finger</keyword>
<sequence length="397" mass="42942">MWLRTVRAEVRQQAVTMGVQCRDDQQYHEVASYLEGEAKRWFETVIESVSPEEENINTSAGIPRKKYMKQRSGPEVVKCAASVNAFLKGMSSPMGATHVRGHLPRTLDEALDVAIPQVGEYGEGYGVGMGAVITAWDTRETTVGRGPLAAISATAEDKEQSGLGGNLYRIRPGVGHGTEAATVRHCGSTIGQRESRIRRVVEVGRAASTGQEQHGMRNKRHKSDDQRRPAKTFKGHYEATRKTRGPTNDVCFYCGGPGHFVRECKLKDADLASTTAATASATAPESNAQGNGQQASLRGSVENVGDGPRHDKNECGSVPGREERGWSCSLLGMAQRRSTSTSTEKSEWRVNGAEAVGNGKESVEQSVDLDNRNLVKAEVAELVVAQLNVWVTCGEDG</sequence>